<feature type="domain" description="Enoyl reductase (ER)" evidence="1">
    <location>
        <begin position="10"/>
        <end position="305"/>
    </location>
</feature>
<evidence type="ECO:0000313" key="3">
    <source>
        <dbReference type="Proteomes" id="UP000800981"/>
    </source>
</evidence>
<name>A0ABX0GQ06_9ACTN</name>
<dbReference type="PROSITE" id="PS01162">
    <property type="entry name" value="QOR_ZETA_CRYSTAL"/>
    <property type="match status" value="1"/>
</dbReference>
<sequence>MRAIAYDRFGGPEVLQLVDLPEPPVGPDSVLVRTRASSVNPVDWKVREGYLQALFPHNFPIVPGWDVSGVVERVGAAVTEFAEGDEVVGYVRRDDVQWGTFAELVPAPVRTLAKAPTAGTGLVEAAGLPLAGLTALQSLRAAGVGKGDTVLVHAAAGGVGTFAVQLARILGARVIGTAGESSAQLVRDLGGEPVAYGDGLADRVRELAGGPVDVALDFVGGEALEVSPELVSDPGRVVSVIDPAVKDKGGRYVFVRPSSGDLAELVGYLEAGTLRVVVDETFPLERAADAHRRSAEGHVHGKILVTV</sequence>
<dbReference type="CDD" id="cd05289">
    <property type="entry name" value="MDR_like_2"/>
    <property type="match status" value="1"/>
</dbReference>
<dbReference type="SMART" id="SM00829">
    <property type="entry name" value="PKS_ER"/>
    <property type="match status" value="1"/>
</dbReference>
<dbReference type="Gene3D" id="3.40.50.720">
    <property type="entry name" value="NAD(P)-binding Rossmann-like Domain"/>
    <property type="match status" value="1"/>
</dbReference>
<dbReference type="Gene3D" id="3.90.180.10">
    <property type="entry name" value="Medium-chain alcohol dehydrogenases, catalytic domain"/>
    <property type="match status" value="1"/>
</dbReference>
<dbReference type="Pfam" id="PF08240">
    <property type="entry name" value="ADH_N"/>
    <property type="match status" value="1"/>
</dbReference>
<dbReference type="InterPro" id="IPR002364">
    <property type="entry name" value="Quin_OxRdtase/zeta-crystal_CS"/>
</dbReference>
<dbReference type="RefSeq" id="WP_166278053.1">
    <property type="nucleotide sequence ID" value="NZ_JAANNP010000001.1"/>
</dbReference>
<dbReference type="InterPro" id="IPR052733">
    <property type="entry name" value="Chloroplast_QOR"/>
</dbReference>
<dbReference type="Proteomes" id="UP000800981">
    <property type="component" value="Unassembled WGS sequence"/>
</dbReference>
<evidence type="ECO:0000259" key="1">
    <source>
        <dbReference type="SMART" id="SM00829"/>
    </source>
</evidence>
<protein>
    <submittedName>
        <fullName evidence="2">NADP-dependent oxidoreductase</fullName>
    </submittedName>
</protein>
<dbReference type="SUPFAM" id="SSF50129">
    <property type="entry name" value="GroES-like"/>
    <property type="match status" value="1"/>
</dbReference>
<dbReference type="SUPFAM" id="SSF51735">
    <property type="entry name" value="NAD(P)-binding Rossmann-fold domains"/>
    <property type="match status" value="1"/>
</dbReference>
<organism evidence="2 3">
    <name type="scientific">Motilibacter deserti</name>
    <dbReference type="NCBI Taxonomy" id="2714956"/>
    <lineage>
        <taxon>Bacteria</taxon>
        <taxon>Bacillati</taxon>
        <taxon>Actinomycetota</taxon>
        <taxon>Actinomycetes</taxon>
        <taxon>Motilibacterales</taxon>
        <taxon>Motilibacteraceae</taxon>
        <taxon>Motilibacter</taxon>
    </lineage>
</organism>
<comment type="caution">
    <text evidence="2">The sequence shown here is derived from an EMBL/GenBank/DDBJ whole genome shotgun (WGS) entry which is preliminary data.</text>
</comment>
<dbReference type="PANTHER" id="PTHR44013:SF1">
    <property type="entry name" value="ZINC-TYPE ALCOHOL DEHYDROGENASE-LIKE PROTEIN C16A3.02C"/>
    <property type="match status" value="1"/>
</dbReference>
<accession>A0ABX0GQ06</accession>
<dbReference type="InterPro" id="IPR036291">
    <property type="entry name" value="NAD(P)-bd_dom_sf"/>
</dbReference>
<gene>
    <name evidence="2" type="ORF">G9H71_03865</name>
</gene>
<dbReference type="InterPro" id="IPR020843">
    <property type="entry name" value="ER"/>
</dbReference>
<evidence type="ECO:0000313" key="2">
    <source>
        <dbReference type="EMBL" id="NHC12911.1"/>
    </source>
</evidence>
<dbReference type="EMBL" id="JAANNP010000001">
    <property type="protein sequence ID" value="NHC12911.1"/>
    <property type="molecule type" value="Genomic_DNA"/>
</dbReference>
<proteinExistence type="predicted"/>
<dbReference type="InterPro" id="IPR013154">
    <property type="entry name" value="ADH-like_N"/>
</dbReference>
<dbReference type="Pfam" id="PF13602">
    <property type="entry name" value="ADH_zinc_N_2"/>
    <property type="match status" value="1"/>
</dbReference>
<keyword evidence="3" id="KW-1185">Reference proteome</keyword>
<dbReference type="InterPro" id="IPR011032">
    <property type="entry name" value="GroES-like_sf"/>
</dbReference>
<reference evidence="2 3" key="1">
    <citation type="submission" date="2020-03" db="EMBL/GenBank/DDBJ databases">
        <title>Two novel Motilibacter sp.</title>
        <authorList>
            <person name="Liu S."/>
        </authorList>
    </citation>
    <scope>NUCLEOTIDE SEQUENCE [LARGE SCALE GENOMIC DNA]</scope>
    <source>
        <strain evidence="2 3">E257</strain>
    </source>
</reference>
<dbReference type="PANTHER" id="PTHR44013">
    <property type="entry name" value="ZINC-TYPE ALCOHOL DEHYDROGENASE-LIKE PROTEIN C16A3.02C"/>
    <property type="match status" value="1"/>
</dbReference>